<sequence>MKKTTLLLILVALNFACNKAEKKEKTTEKSSTIEATSIKTKEVNTPKINPISHASFVMEWGNKVWYNDPVGSIEDYADFKNPDVILISDIHGDHFSIETLLSLKGEFKIIVPQTVFEEMPENLQKKSIVIKNEESIKWEDFKIQAIPMYNITEERLKFHTKGRGNGYLIDNGSYRTYISGDTENIPEMAELKNIDLAFMCMNLPYTMSIKQAVEATLSFEPKTVIPYHYRGMKDGEYHLYNTEVFERLISDASDQTKVKRINFYPEKQM</sequence>
<evidence type="ECO:0000313" key="2">
    <source>
        <dbReference type="Proteomes" id="UP000599688"/>
    </source>
</evidence>
<comment type="caution">
    <text evidence="1">The sequence shown here is derived from an EMBL/GenBank/DDBJ whole genome shotgun (WGS) entry which is preliminary data.</text>
</comment>
<organism evidence="1 2">
    <name type="scientific">Psychroflexus salis</name>
    <dbReference type="NCBI Taxonomy" id="1526574"/>
    <lineage>
        <taxon>Bacteria</taxon>
        <taxon>Pseudomonadati</taxon>
        <taxon>Bacteroidota</taxon>
        <taxon>Flavobacteriia</taxon>
        <taxon>Flavobacteriales</taxon>
        <taxon>Flavobacteriaceae</taxon>
        <taxon>Psychroflexus</taxon>
    </lineage>
</organism>
<dbReference type="EMBL" id="BMGL01000003">
    <property type="protein sequence ID" value="GGE08002.1"/>
    <property type="molecule type" value="Genomic_DNA"/>
</dbReference>
<dbReference type="PANTHER" id="PTHR43546">
    <property type="entry name" value="UPF0173 METAL-DEPENDENT HYDROLASE MJ1163-RELATED"/>
    <property type="match status" value="1"/>
</dbReference>
<dbReference type="AlphaFoldDB" id="A0A916ZPM0"/>
<gene>
    <name evidence="1" type="ORF">GCM10010831_06970</name>
</gene>
<dbReference type="Proteomes" id="UP000599688">
    <property type="component" value="Unassembled WGS sequence"/>
</dbReference>
<proteinExistence type="predicted"/>
<reference evidence="1 2" key="1">
    <citation type="journal article" date="2014" name="Int. J. Syst. Evol. Microbiol.">
        <title>Complete genome sequence of Corynebacterium casei LMG S-19264T (=DSM 44701T), isolated from a smear-ripened cheese.</title>
        <authorList>
            <consortium name="US DOE Joint Genome Institute (JGI-PGF)"/>
            <person name="Walter F."/>
            <person name="Albersmeier A."/>
            <person name="Kalinowski J."/>
            <person name="Ruckert C."/>
        </authorList>
    </citation>
    <scope>NUCLEOTIDE SEQUENCE [LARGE SCALE GENOMIC DNA]</scope>
    <source>
        <strain evidence="1 2">CGMCC 1.12925</strain>
    </source>
</reference>
<dbReference type="Gene3D" id="3.60.15.10">
    <property type="entry name" value="Ribonuclease Z/Hydroxyacylglutathione hydrolase-like"/>
    <property type="match status" value="1"/>
</dbReference>
<evidence type="ECO:0000313" key="1">
    <source>
        <dbReference type="EMBL" id="GGE08002.1"/>
    </source>
</evidence>
<name>A0A916ZPM0_9FLAO</name>
<dbReference type="PANTHER" id="PTHR43546:SF3">
    <property type="entry name" value="UPF0173 METAL-DEPENDENT HYDROLASE MJ1163"/>
    <property type="match status" value="1"/>
</dbReference>
<keyword evidence="1" id="KW-0378">Hydrolase</keyword>
<dbReference type="GO" id="GO:0016787">
    <property type="term" value="F:hydrolase activity"/>
    <property type="evidence" value="ECO:0007669"/>
    <property type="project" value="UniProtKB-KW"/>
</dbReference>
<dbReference type="RefSeq" id="WP_188405383.1">
    <property type="nucleotide sequence ID" value="NZ_BMGL01000003.1"/>
</dbReference>
<dbReference type="InterPro" id="IPR050114">
    <property type="entry name" value="UPF0173_UPF0282_UlaG_hydrolase"/>
</dbReference>
<dbReference type="Pfam" id="PF13483">
    <property type="entry name" value="Lactamase_B_3"/>
    <property type="match status" value="1"/>
</dbReference>
<accession>A0A916ZPM0</accession>
<dbReference type="SUPFAM" id="SSF56281">
    <property type="entry name" value="Metallo-hydrolase/oxidoreductase"/>
    <property type="match status" value="1"/>
</dbReference>
<keyword evidence="2" id="KW-1185">Reference proteome</keyword>
<dbReference type="InterPro" id="IPR036866">
    <property type="entry name" value="RibonucZ/Hydroxyglut_hydro"/>
</dbReference>
<protein>
    <submittedName>
        <fullName evidence="1">Metal-dependent hydrolase</fullName>
    </submittedName>
</protein>